<keyword evidence="1" id="KW-1133">Transmembrane helix</keyword>
<dbReference type="Pfam" id="PF07690">
    <property type="entry name" value="MFS_1"/>
    <property type="match status" value="1"/>
</dbReference>
<reference evidence="3" key="1">
    <citation type="journal article" date="2014" name="Genome Biol. Evol.">
        <title>Pangenome evidence for extensive interdomain horizontal transfer affecting lineage core and shell genes in uncultured planktonic thaumarchaeota and euryarchaeota.</title>
        <authorList>
            <person name="Deschamps P."/>
            <person name="Zivanovic Y."/>
            <person name="Moreira D."/>
            <person name="Rodriguez-Valera F."/>
            <person name="Lopez-Garcia P."/>
        </authorList>
    </citation>
    <scope>NUCLEOTIDE SEQUENCE</scope>
</reference>
<evidence type="ECO:0000256" key="1">
    <source>
        <dbReference type="SAM" id="Phobius"/>
    </source>
</evidence>
<keyword evidence="1" id="KW-0812">Transmembrane</keyword>
<feature type="transmembrane region" description="Helical" evidence="1">
    <location>
        <begin position="284"/>
        <end position="303"/>
    </location>
</feature>
<keyword evidence="1" id="KW-0472">Membrane</keyword>
<dbReference type="PANTHER" id="PTHR11360:SF290">
    <property type="entry name" value="MONOCARBOXYLATE MFS PERMEASE"/>
    <property type="match status" value="1"/>
</dbReference>
<evidence type="ECO:0000259" key="2">
    <source>
        <dbReference type="PROSITE" id="PS50850"/>
    </source>
</evidence>
<dbReference type="SUPFAM" id="SSF103473">
    <property type="entry name" value="MFS general substrate transporter"/>
    <property type="match status" value="1"/>
</dbReference>
<proteinExistence type="predicted"/>
<evidence type="ECO:0000313" key="3">
    <source>
        <dbReference type="EMBL" id="AIE91085.1"/>
    </source>
</evidence>
<dbReference type="AlphaFoldDB" id="A0A075FI25"/>
<feature type="transmembrane region" description="Helical" evidence="1">
    <location>
        <begin position="120"/>
        <end position="139"/>
    </location>
</feature>
<feature type="transmembrane region" description="Helical" evidence="1">
    <location>
        <begin position="86"/>
        <end position="113"/>
    </location>
</feature>
<dbReference type="InterPro" id="IPR020846">
    <property type="entry name" value="MFS_dom"/>
</dbReference>
<feature type="domain" description="Major facilitator superfamily (MFS) profile" evidence="2">
    <location>
        <begin position="1"/>
        <end position="398"/>
    </location>
</feature>
<feature type="transmembrane region" description="Helical" evidence="1">
    <location>
        <begin position="61"/>
        <end position="80"/>
    </location>
</feature>
<feature type="transmembrane region" description="Helical" evidence="1">
    <location>
        <begin position="145"/>
        <end position="163"/>
    </location>
</feature>
<feature type="transmembrane region" description="Helical" evidence="1">
    <location>
        <begin position="254"/>
        <end position="277"/>
    </location>
</feature>
<protein>
    <submittedName>
        <fullName evidence="3">Major facilitator superfamily protein</fullName>
    </submittedName>
</protein>
<dbReference type="InterPro" id="IPR050327">
    <property type="entry name" value="Proton-linked_MCT"/>
</dbReference>
<dbReference type="InterPro" id="IPR036259">
    <property type="entry name" value="MFS_trans_sf"/>
</dbReference>
<dbReference type="Gene3D" id="1.20.1250.20">
    <property type="entry name" value="MFS general substrate transporter like domains"/>
    <property type="match status" value="2"/>
</dbReference>
<dbReference type="GO" id="GO:0022857">
    <property type="term" value="F:transmembrane transporter activity"/>
    <property type="evidence" value="ECO:0007669"/>
    <property type="project" value="InterPro"/>
</dbReference>
<feature type="transmembrane region" description="Helical" evidence="1">
    <location>
        <begin position="309"/>
        <end position="330"/>
    </location>
</feature>
<feature type="transmembrane region" description="Helical" evidence="1">
    <location>
        <begin position="218"/>
        <end position="242"/>
    </location>
</feature>
<dbReference type="PANTHER" id="PTHR11360">
    <property type="entry name" value="MONOCARBOXYLATE TRANSPORTER"/>
    <property type="match status" value="1"/>
</dbReference>
<dbReference type="InterPro" id="IPR011701">
    <property type="entry name" value="MFS"/>
</dbReference>
<feature type="transmembrane region" description="Helical" evidence="1">
    <location>
        <begin position="372"/>
        <end position="393"/>
    </location>
</feature>
<name>A0A075FI25_9EURY</name>
<dbReference type="PROSITE" id="PS50850">
    <property type="entry name" value="MFS"/>
    <property type="match status" value="1"/>
</dbReference>
<accession>A0A075FI25</accession>
<dbReference type="EMBL" id="KF900327">
    <property type="protein sequence ID" value="AIE91085.1"/>
    <property type="molecule type" value="Genomic_DNA"/>
</dbReference>
<feature type="transmembrane region" description="Helical" evidence="1">
    <location>
        <begin position="342"/>
        <end position="366"/>
    </location>
</feature>
<organism evidence="3">
    <name type="scientific">uncultured marine group II/III euryarchaeote AD1000_105_G07</name>
    <dbReference type="NCBI Taxonomy" id="1457714"/>
    <lineage>
        <taxon>Archaea</taxon>
        <taxon>Methanobacteriati</taxon>
        <taxon>Methanobacteriota</taxon>
        <taxon>environmental samples</taxon>
    </lineage>
</organism>
<sequence>MAHFIGAVLFIHIFSVYALALEEEFGWSKVALAGAFALSRLEVGLLGPVQGWLVDRYGARSIMRIGLIILGLASLGFSQIDSLLEFYICFFAIALGSSLGGFLSVTVVLVNWFNRHRAKALALSQLGFSFGGLLAPVTILVIETLGWRATAGWSGITILFLAWPVTKIIDHRPEDVGETPDGIPRDRFEHEIPNSAKYSLSGNFGSYSSTIEVLKTKAFWLISVGHAAAGTIVGTVIVHIALHLNQHLGFSLGFVGAVITIMTIMHIFGLLGVGFFGDRYNKRIVSAVCMGLHAISLLLLAYAESIWMVMAFAVLHGIAMGVRGPLIQAIRADYFGVKNYGAVMGWSLVIVTIGMAIGPVFAGYMADQTGSYVSAFTVMAIIGGFGSILLLLAKKPSLAR</sequence>